<evidence type="ECO:0000313" key="3">
    <source>
        <dbReference type="Proteomes" id="UP000229901"/>
    </source>
</evidence>
<evidence type="ECO:0000313" key="2">
    <source>
        <dbReference type="EMBL" id="PIR94055.1"/>
    </source>
</evidence>
<accession>A0A2H0V4T1</accession>
<gene>
    <name evidence="2" type="ORF">COT97_03355</name>
</gene>
<protein>
    <recommendedName>
        <fullName evidence="1">Tyrosine specific protein phosphatases domain-containing protein</fullName>
    </recommendedName>
</protein>
<dbReference type="PANTHER" id="PTHR47216">
    <property type="match status" value="1"/>
</dbReference>
<reference evidence="3" key="1">
    <citation type="submission" date="2017-09" db="EMBL/GenBank/DDBJ databases">
        <title>Depth-based differentiation of microbial function through sediment-hosted aquifers and enrichment of novel symbionts in the deep terrestrial subsurface.</title>
        <authorList>
            <person name="Probst A.J."/>
            <person name="Ladd B."/>
            <person name="Jarett J.K."/>
            <person name="Geller-Mcgrath D.E."/>
            <person name="Sieber C.M.K."/>
            <person name="Emerson J.B."/>
            <person name="Anantharaman K."/>
            <person name="Thomas B.C."/>
            <person name="Malmstrom R."/>
            <person name="Stieglmeier M."/>
            <person name="Klingl A."/>
            <person name="Woyke T."/>
            <person name="Ryan C.M."/>
            <person name="Banfield J.F."/>
        </authorList>
    </citation>
    <scope>NUCLEOTIDE SEQUENCE [LARGE SCALE GENOMIC DNA]</scope>
</reference>
<dbReference type="InterPro" id="IPR000387">
    <property type="entry name" value="Tyr_Pase_dom"/>
</dbReference>
<dbReference type="InterPro" id="IPR029021">
    <property type="entry name" value="Prot-tyrosine_phosphatase-like"/>
</dbReference>
<organism evidence="2 3">
    <name type="scientific">Candidatus Falkowbacteria bacterium CG10_big_fil_rev_8_21_14_0_10_39_11</name>
    <dbReference type="NCBI Taxonomy" id="1974565"/>
    <lineage>
        <taxon>Bacteria</taxon>
        <taxon>Candidatus Falkowiibacteriota</taxon>
    </lineage>
</organism>
<dbReference type="Pfam" id="PF00782">
    <property type="entry name" value="DSPc"/>
    <property type="match status" value="1"/>
</dbReference>
<dbReference type="InterPro" id="IPR020422">
    <property type="entry name" value="TYR_PHOSPHATASE_DUAL_dom"/>
</dbReference>
<dbReference type="FunFam" id="3.90.190.10:FF:000157">
    <property type="entry name" value="Protein-tyrosine phosphatase"/>
    <property type="match status" value="1"/>
</dbReference>
<dbReference type="Gene3D" id="3.90.190.10">
    <property type="entry name" value="Protein tyrosine phosphatase superfamily"/>
    <property type="match status" value="1"/>
</dbReference>
<dbReference type="EMBL" id="PFAP01000021">
    <property type="protein sequence ID" value="PIR94055.1"/>
    <property type="molecule type" value="Genomic_DNA"/>
</dbReference>
<dbReference type="PANTHER" id="PTHR47216:SF4">
    <property type="entry name" value="OS01G0859400 PROTEIN"/>
    <property type="match status" value="1"/>
</dbReference>
<dbReference type="AlphaFoldDB" id="A0A2H0V4T1"/>
<name>A0A2H0V4T1_9BACT</name>
<dbReference type="SMART" id="SM00195">
    <property type="entry name" value="DSPc"/>
    <property type="match status" value="1"/>
</dbReference>
<dbReference type="Proteomes" id="UP000229901">
    <property type="component" value="Unassembled WGS sequence"/>
</dbReference>
<comment type="caution">
    <text evidence="2">The sequence shown here is derived from an EMBL/GenBank/DDBJ whole genome shotgun (WGS) entry which is preliminary data.</text>
</comment>
<dbReference type="PROSITE" id="PS50056">
    <property type="entry name" value="TYR_PHOSPHATASE_2"/>
    <property type="match status" value="1"/>
</dbReference>
<dbReference type="SUPFAM" id="SSF52799">
    <property type="entry name" value="(Phosphotyrosine protein) phosphatases II"/>
    <property type="match status" value="1"/>
</dbReference>
<proteinExistence type="predicted"/>
<evidence type="ECO:0000259" key="1">
    <source>
        <dbReference type="PROSITE" id="PS50056"/>
    </source>
</evidence>
<dbReference type="InterPro" id="IPR000340">
    <property type="entry name" value="Dual-sp_phosphatase_cat-dom"/>
</dbReference>
<sequence>MDQHVRFKFNKINDQIYLGTNFCCQMHFDQSLLKKGITADISMESERLDQPRGVKAFLWLPTRDHTAPAMDKLMVGVKTIAEMLNQGLKVYIHCKNGHGRAPTMTAAYLIYSGLSVPVAISLIKKKRPEVHLEKVQLDRLKQFAKRNKKAE</sequence>
<feature type="domain" description="Tyrosine specific protein phosphatases" evidence="1">
    <location>
        <begin position="71"/>
        <end position="138"/>
    </location>
</feature>